<dbReference type="GO" id="GO:0009424">
    <property type="term" value="C:bacterial-type flagellum hook"/>
    <property type="evidence" value="ECO:0007669"/>
    <property type="project" value="InterPro"/>
</dbReference>
<feature type="domain" description="Flagellin N-terminal" evidence="4">
    <location>
        <begin position="3"/>
        <end position="140"/>
    </location>
</feature>
<evidence type="ECO:0000259" key="5">
    <source>
        <dbReference type="Pfam" id="PF00700"/>
    </source>
</evidence>
<keyword evidence="6" id="KW-0966">Cell projection</keyword>
<evidence type="ECO:0000256" key="2">
    <source>
        <dbReference type="ARBA" id="ARBA00005709"/>
    </source>
</evidence>
<comment type="similarity">
    <text evidence="2">Belongs to the bacterial flagellin family.</text>
</comment>
<evidence type="ECO:0000256" key="1">
    <source>
        <dbReference type="ARBA" id="ARBA00004365"/>
    </source>
</evidence>
<dbReference type="InterPro" id="IPR013384">
    <property type="entry name" value="Flagell_FlgL"/>
</dbReference>
<dbReference type="Pfam" id="PF00669">
    <property type="entry name" value="Flagellin_N"/>
    <property type="match status" value="1"/>
</dbReference>
<evidence type="ECO:0000256" key="3">
    <source>
        <dbReference type="ARBA" id="ARBA00023143"/>
    </source>
</evidence>
<dbReference type="Gene3D" id="1.20.1330.10">
    <property type="entry name" value="f41 fragment of flagellin, N-terminal domain"/>
    <property type="match status" value="2"/>
</dbReference>
<evidence type="ECO:0000313" key="6">
    <source>
        <dbReference type="EMBL" id="TVM34269.1"/>
    </source>
</evidence>
<dbReference type="OrthoDB" id="9758307at2"/>
<comment type="caution">
    <text evidence="6">The sequence shown here is derived from an EMBL/GenBank/DDBJ whole genome shotgun (WGS) entry which is preliminary data.</text>
</comment>
<dbReference type="PANTHER" id="PTHR42792:SF1">
    <property type="entry name" value="FLAGELLAR HOOK-ASSOCIATED PROTEIN 3"/>
    <property type="match status" value="1"/>
</dbReference>
<dbReference type="PANTHER" id="PTHR42792">
    <property type="entry name" value="FLAGELLIN"/>
    <property type="match status" value="1"/>
</dbReference>
<dbReference type="EMBL" id="QMIF01000005">
    <property type="protein sequence ID" value="TVM34269.1"/>
    <property type="molecule type" value="Genomic_DNA"/>
</dbReference>
<dbReference type="InterPro" id="IPR001492">
    <property type="entry name" value="Flagellin"/>
</dbReference>
<dbReference type="SUPFAM" id="SSF64518">
    <property type="entry name" value="Phase 1 flagellin"/>
    <property type="match status" value="1"/>
</dbReference>
<dbReference type="Pfam" id="PF00700">
    <property type="entry name" value="Flagellin_C"/>
    <property type="match status" value="1"/>
</dbReference>
<keyword evidence="3" id="KW-0975">Bacterial flagellum</keyword>
<sequence>MRVSQLNLYSNFISNMNRTLTDYMDLNIQASSQKRINAPSDDPAGAARVRAYRAELSRLGQYRENVSTARGWLGQADSTLLQANTVLTRCKALAEQAATGTMSKDNREQVGFELRELFNQLITLSNSEFEGKHIFAGHKTNDSAFEAGLAVTTNDANLSSTAFSITGARDYTTVVQFLDSGTVGGGADLDYRYSTDGGDTWTDATLAAGDTVLDLGGVQVTMENGAAVTAVDTDQMDESENNGSWLWVRPTAVYKGDDKDAIEVDHYGDSPLAFTADGQFNEDVYVRIDSATDLGSRIEYSYSLDGGATWKTGNSVSNAATPDGATLVLPGGTLDLASNGGNTLSAGDQFIVRPRRADIDFEISPGERIAVNAVGKDVFGGVYYEPFASNATPAMNGDASNIFETVGKLVGYVESNNQSGIQEALEDLTVASEHLLTQAARVGGKENRLDVADSVLSSLELNRQEQLSDVEDVDVTELMTKLAQQQIIYQSVLKSSSQILQMSLVNYI</sequence>
<dbReference type="GO" id="GO:0071973">
    <property type="term" value="P:bacterial-type flagellum-dependent cell motility"/>
    <property type="evidence" value="ECO:0007669"/>
    <property type="project" value="InterPro"/>
</dbReference>
<dbReference type="InterPro" id="IPR001029">
    <property type="entry name" value="Flagellin_N"/>
</dbReference>
<dbReference type="NCBIfam" id="TIGR02550">
    <property type="entry name" value="flagell_flgL"/>
    <property type="match status" value="1"/>
</dbReference>
<dbReference type="InterPro" id="IPR046358">
    <property type="entry name" value="Flagellin_C"/>
</dbReference>
<protein>
    <submittedName>
        <fullName evidence="6">Flagellar hook-associated protein 3</fullName>
    </submittedName>
</protein>
<keyword evidence="6" id="KW-0282">Flagellum</keyword>
<gene>
    <name evidence="6" type="primary">flgL</name>
    <name evidence="6" type="ORF">DQK91_09660</name>
</gene>
<dbReference type="AlphaFoldDB" id="A0A6P1ZKH9"/>
<evidence type="ECO:0000313" key="7">
    <source>
        <dbReference type="Proteomes" id="UP000434052"/>
    </source>
</evidence>
<comment type="subcellular location">
    <subcellularLocation>
        <location evidence="1">Bacterial flagellum</location>
    </subcellularLocation>
</comment>
<dbReference type="Proteomes" id="UP000434052">
    <property type="component" value="Unassembled WGS sequence"/>
</dbReference>
<dbReference type="GO" id="GO:0005198">
    <property type="term" value="F:structural molecule activity"/>
    <property type="evidence" value="ECO:0007669"/>
    <property type="project" value="InterPro"/>
</dbReference>
<feature type="domain" description="Flagellin C-terminal" evidence="5">
    <location>
        <begin position="431"/>
        <end position="508"/>
    </location>
</feature>
<accession>A0A6P1ZKH9</accession>
<organism evidence="6 7">
    <name type="scientific">Oceanidesulfovibrio marinus</name>
    <dbReference type="NCBI Taxonomy" id="370038"/>
    <lineage>
        <taxon>Bacteria</taxon>
        <taxon>Pseudomonadati</taxon>
        <taxon>Thermodesulfobacteriota</taxon>
        <taxon>Desulfovibrionia</taxon>
        <taxon>Desulfovibrionales</taxon>
        <taxon>Desulfovibrionaceae</taxon>
        <taxon>Oceanidesulfovibrio</taxon>
    </lineage>
</organism>
<reference evidence="6 7" key="1">
    <citation type="submission" date="2018-06" db="EMBL/GenBank/DDBJ databases">
        <title>Complete genome of Desulfovibrio marinus P48SEP.</title>
        <authorList>
            <person name="Crispim J.S."/>
            <person name="Vidigal P.M.P."/>
            <person name="Silva L.C.F."/>
            <person name="Araujo L.C."/>
            <person name="Laguardia C.N."/>
            <person name="Dias R.S."/>
            <person name="Sousa M.P."/>
            <person name="Paula S.O."/>
            <person name="Silva C."/>
        </authorList>
    </citation>
    <scope>NUCLEOTIDE SEQUENCE [LARGE SCALE GENOMIC DNA]</scope>
    <source>
        <strain evidence="6 7">P48SEP</strain>
    </source>
</reference>
<evidence type="ECO:0000259" key="4">
    <source>
        <dbReference type="Pfam" id="PF00669"/>
    </source>
</evidence>
<keyword evidence="6" id="KW-0969">Cilium</keyword>
<name>A0A6P1ZKH9_9BACT</name>
<proteinExistence type="inferred from homology"/>